<dbReference type="PANTHER" id="PTHR47169:SF2">
    <property type="entry name" value="OS01G0541250 PROTEIN"/>
    <property type="match status" value="1"/>
</dbReference>
<dbReference type="Gene3D" id="3.30.420.10">
    <property type="entry name" value="Ribonuclease H-like superfamily/Ribonuclease H"/>
    <property type="match status" value="1"/>
</dbReference>
<dbReference type="PANTHER" id="PTHR47169">
    <property type="entry name" value="OS01G0541250 PROTEIN"/>
    <property type="match status" value="1"/>
</dbReference>
<reference evidence="2" key="1">
    <citation type="submission" date="2020-05" db="EMBL/GenBank/DDBJ databases">
        <title>WGS assembly of Panicum virgatum.</title>
        <authorList>
            <person name="Lovell J.T."/>
            <person name="Jenkins J."/>
            <person name="Shu S."/>
            <person name="Juenger T.E."/>
            <person name="Schmutz J."/>
        </authorList>
    </citation>
    <scope>NUCLEOTIDE SEQUENCE</scope>
    <source>
        <strain evidence="2">AP13</strain>
    </source>
</reference>
<dbReference type="InterPro" id="IPR056671">
    <property type="entry name" value="DUF7769"/>
</dbReference>
<sequence>MDGDLNEPAVEEAEGLDLNAVVLEEAHGLDLNQPIMVDDNDNGFDLNLPLDEYGAVDFSFLQNLAESAVEAPIQANHRRKEMTEELRKQVYQALLARSKNGKLGKQDTASVADQFGLHIRTVQRLWKRGKIQLANSVPVVVSSLKKGRVGRKAIPVDLEPLRNIPLKERMTIEDVCNQLHLSKWRIQRYLKKGFLRHHSSSIKPYLTQANKKSRLKWCVDMIERELLADPRFKDFYDFVIIDEKWFYLHQKSEKYYLLPEEDDPNRTCKNKNYIPRLMFLCVCARPRFRDGECIFNGKLGCFPLVTYEPAVRGNQRTGRVCGELVMKPITSITRDVIRDFMINKVLPAIRAKWPREDVGKSIFIQQDNAPSHLKLDDPVFCEAAKQDGFDIRLICQPPNSPDFNILDLGFFRAIQAIQYKKNAKTLEALVPTVQEAFMEYCPYKANRIFVTLQTVLKESIKVKGNNNYKIPHMQKQRLEREERLPLQINCEASLLDEALASLAASN</sequence>
<protein>
    <recommendedName>
        <fullName evidence="1">DUF7769 domain-containing protein</fullName>
    </recommendedName>
</protein>
<organism evidence="2 3">
    <name type="scientific">Panicum virgatum</name>
    <name type="common">Blackwell switchgrass</name>
    <dbReference type="NCBI Taxonomy" id="38727"/>
    <lineage>
        <taxon>Eukaryota</taxon>
        <taxon>Viridiplantae</taxon>
        <taxon>Streptophyta</taxon>
        <taxon>Embryophyta</taxon>
        <taxon>Tracheophyta</taxon>
        <taxon>Spermatophyta</taxon>
        <taxon>Magnoliopsida</taxon>
        <taxon>Liliopsida</taxon>
        <taxon>Poales</taxon>
        <taxon>Poaceae</taxon>
        <taxon>PACMAD clade</taxon>
        <taxon>Panicoideae</taxon>
        <taxon>Panicodae</taxon>
        <taxon>Paniceae</taxon>
        <taxon>Panicinae</taxon>
        <taxon>Panicum</taxon>
        <taxon>Panicum sect. Hiantes</taxon>
    </lineage>
</organism>
<dbReference type="AlphaFoldDB" id="A0A8T0PTU9"/>
<feature type="domain" description="DUF7769" evidence="1">
    <location>
        <begin position="82"/>
        <end position="135"/>
    </location>
</feature>
<evidence type="ECO:0000313" key="3">
    <source>
        <dbReference type="Proteomes" id="UP000823388"/>
    </source>
</evidence>
<dbReference type="OrthoDB" id="667544at2759"/>
<keyword evidence="3" id="KW-1185">Reference proteome</keyword>
<evidence type="ECO:0000259" key="1">
    <source>
        <dbReference type="Pfam" id="PF24964"/>
    </source>
</evidence>
<dbReference type="EMBL" id="CM029050">
    <property type="protein sequence ID" value="KAG2564505.1"/>
    <property type="molecule type" value="Genomic_DNA"/>
</dbReference>
<dbReference type="GO" id="GO:0003676">
    <property type="term" value="F:nucleic acid binding"/>
    <property type="evidence" value="ECO:0007669"/>
    <property type="project" value="InterPro"/>
</dbReference>
<dbReference type="InterPro" id="IPR036397">
    <property type="entry name" value="RNaseH_sf"/>
</dbReference>
<proteinExistence type="predicted"/>
<dbReference type="Pfam" id="PF24964">
    <property type="entry name" value="DUF7769"/>
    <property type="match status" value="1"/>
</dbReference>
<accession>A0A8T0PTU9</accession>
<name>A0A8T0PTU9_PANVG</name>
<dbReference type="Proteomes" id="UP000823388">
    <property type="component" value="Chromosome 7N"/>
</dbReference>
<comment type="caution">
    <text evidence="2">The sequence shown here is derived from an EMBL/GenBank/DDBJ whole genome shotgun (WGS) entry which is preliminary data.</text>
</comment>
<gene>
    <name evidence="2" type="ORF">PVAP13_7NG118085</name>
</gene>
<evidence type="ECO:0000313" key="2">
    <source>
        <dbReference type="EMBL" id="KAG2564505.1"/>
    </source>
</evidence>